<dbReference type="InterPro" id="IPR047057">
    <property type="entry name" value="MerR_fam"/>
</dbReference>
<reference evidence="5 6" key="1">
    <citation type="submission" date="2019-03" db="EMBL/GenBank/DDBJ databases">
        <title>Genomic Encyclopedia of Archaeal and Bacterial Type Strains, Phase II (KMG-II): from individual species to whole genera.</title>
        <authorList>
            <person name="Goeker M."/>
        </authorList>
    </citation>
    <scope>NUCLEOTIDE SEQUENCE [LARGE SCALE GENOMIC DNA]</scope>
    <source>
        <strain evidence="5 6">DSM 45499</strain>
    </source>
</reference>
<evidence type="ECO:0000256" key="1">
    <source>
        <dbReference type="ARBA" id="ARBA00023015"/>
    </source>
</evidence>
<keyword evidence="6" id="KW-1185">Reference proteome</keyword>
<keyword evidence="1" id="KW-0805">Transcription regulation</keyword>
<organism evidence="5 6">
    <name type="scientific">Actinophytocola oryzae</name>
    <dbReference type="NCBI Taxonomy" id="502181"/>
    <lineage>
        <taxon>Bacteria</taxon>
        <taxon>Bacillati</taxon>
        <taxon>Actinomycetota</taxon>
        <taxon>Actinomycetes</taxon>
        <taxon>Pseudonocardiales</taxon>
        <taxon>Pseudonocardiaceae</taxon>
    </lineage>
</organism>
<sequence length="123" mass="14093">MRIGELASHAGITTKALRYYEERGLLEAPRRTNGYREYDESHLRVVQEIQTLREVGFALEDTRPFVECLRAGNEDGDACPDSVAVYRRKIAEVEAYLRQLTVVRDELRAKLDAAAHRRTRGES</sequence>
<proteinExistence type="predicted"/>
<dbReference type="Proteomes" id="UP000294927">
    <property type="component" value="Unassembled WGS sequence"/>
</dbReference>
<protein>
    <submittedName>
        <fullName evidence="5">DNA-binding transcriptional MerR regulator</fullName>
    </submittedName>
</protein>
<dbReference type="PANTHER" id="PTHR30204">
    <property type="entry name" value="REDOX-CYCLING DRUG-SENSING TRANSCRIPTIONAL ACTIVATOR SOXR"/>
    <property type="match status" value="1"/>
</dbReference>
<evidence type="ECO:0000313" key="6">
    <source>
        <dbReference type="Proteomes" id="UP000294927"/>
    </source>
</evidence>
<dbReference type="Pfam" id="PF13411">
    <property type="entry name" value="MerR_1"/>
    <property type="match status" value="1"/>
</dbReference>
<evidence type="ECO:0000256" key="2">
    <source>
        <dbReference type="ARBA" id="ARBA00023125"/>
    </source>
</evidence>
<evidence type="ECO:0000313" key="5">
    <source>
        <dbReference type="EMBL" id="TDV39828.1"/>
    </source>
</evidence>
<feature type="domain" description="HTH merR-type" evidence="4">
    <location>
        <begin position="1"/>
        <end position="68"/>
    </location>
</feature>
<dbReference type="PROSITE" id="PS50937">
    <property type="entry name" value="HTH_MERR_2"/>
    <property type="match status" value="1"/>
</dbReference>
<dbReference type="InterPro" id="IPR000551">
    <property type="entry name" value="MerR-type_HTH_dom"/>
</dbReference>
<dbReference type="GO" id="GO:0003700">
    <property type="term" value="F:DNA-binding transcription factor activity"/>
    <property type="evidence" value="ECO:0007669"/>
    <property type="project" value="InterPro"/>
</dbReference>
<comment type="caution">
    <text evidence="5">The sequence shown here is derived from an EMBL/GenBank/DDBJ whole genome shotgun (WGS) entry which is preliminary data.</text>
</comment>
<dbReference type="RefSeq" id="WP_133908721.1">
    <property type="nucleotide sequence ID" value="NZ_SOCP01000025.1"/>
</dbReference>
<evidence type="ECO:0000259" key="4">
    <source>
        <dbReference type="PROSITE" id="PS50937"/>
    </source>
</evidence>
<dbReference type="AlphaFoldDB" id="A0A4R7UT60"/>
<dbReference type="PROSITE" id="PS00552">
    <property type="entry name" value="HTH_MERR_1"/>
    <property type="match status" value="1"/>
</dbReference>
<dbReference type="PANTHER" id="PTHR30204:SF94">
    <property type="entry name" value="HEAVY METAL-DEPENDENT TRANSCRIPTIONAL REGULATOR HI_0293-RELATED"/>
    <property type="match status" value="1"/>
</dbReference>
<name>A0A4R7UT60_9PSEU</name>
<dbReference type="EMBL" id="SOCP01000025">
    <property type="protein sequence ID" value="TDV39828.1"/>
    <property type="molecule type" value="Genomic_DNA"/>
</dbReference>
<dbReference type="InterPro" id="IPR009061">
    <property type="entry name" value="DNA-bd_dom_put_sf"/>
</dbReference>
<dbReference type="SUPFAM" id="SSF46955">
    <property type="entry name" value="Putative DNA-binding domain"/>
    <property type="match status" value="1"/>
</dbReference>
<dbReference type="GO" id="GO:0003677">
    <property type="term" value="F:DNA binding"/>
    <property type="evidence" value="ECO:0007669"/>
    <property type="project" value="UniProtKB-KW"/>
</dbReference>
<accession>A0A4R7UT60</accession>
<dbReference type="Gene3D" id="1.10.1660.10">
    <property type="match status" value="1"/>
</dbReference>
<gene>
    <name evidence="5" type="ORF">CLV71_125140</name>
</gene>
<dbReference type="SMART" id="SM00422">
    <property type="entry name" value="HTH_MERR"/>
    <property type="match status" value="1"/>
</dbReference>
<dbReference type="PRINTS" id="PR00040">
    <property type="entry name" value="HTHMERR"/>
</dbReference>
<dbReference type="OrthoDB" id="4567915at2"/>
<keyword evidence="2 5" id="KW-0238">DNA-binding</keyword>
<evidence type="ECO:0000256" key="3">
    <source>
        <dbReference type="ARBA" id="ARBA00023163"/>
    </source>
</evidence>
<keyword evidence="3" id="KW-0804">Transcription</keyword>